<feature type="compositionally biased region" description="Polar residues" evidence="1">
    <location>
        <begin position="30"/>
        <end position="40"/>
    </location>
</feature>
<organism evidence="2 3">
    <name type="scientific">Zootermopsis nevadensis</name>
    <name type="common">Dampwood termite</name>
    <dbReference type="NCBI Taxonomy" id="136037"/>
    <lineage>
        <taxon>Eukaryota</taxon>
        <taxon>Metazoa</taxon>
        <taxon>Ecdysozoa</taxon>
        <taxon>Arthropoda</taxon>
        <taxon>Hexapoda</taxon>
        <taxon>Insecta</taxon>
        <taxon>Pterygota</taxon>
        <taxon>Neoptera</taxon>
        <taxon>Polyneoptera</taxon>
        <taxon>Dictyoptera</taxon>
        <taxon>Blattodea</taxon>
        <taxon>Blattoidea</taxon>
        <taxon>Termitoidae</taxon>
        <taxon>Termopsidae</taxon>
        <taxon>Zootermopsis</taxon>
    </lineage>
</organism>
<feature type="region of interest" description="Disordered" evidence="1">
    <location>
        <begin position="194"/>
        <end position="221"/>
    </location>
</feature>
<dbReference type="Proteomes" id="UP000027135">
    <property type="component" value="Unassembled WGS sequence"/>
</dbReference>
<gene>
    <name evidence="2" type="ORF">L798_06679</name>
</gene>
<evidence type="ECO:0000256" key="1">
    <source>
        <dbReference type="SAM" id="MobiDB-lite"/>
    </source>
</evidence>
<feature type="region of interest" description="Disordered" evidence="1">
    <location>
        <begin position="26"/>
        <end position="131"/>
    </location>
</feature>
<name>A0A067RIZ4_ZOONE</name>
<proteinExistence type="predicted"/>
<accession>A0A067RIZ4</accession>
<feature type="compositionally biased region" description="Pro residues" evidence="1">
    <location>
        <begin position="194"/>
        <end position="204"/>
    </location>
</feature>
<dbReference type="EMBL" id="KK852656">
    <property type="protein sequence ID" value="KDR19259.1"/>
    <property type="molecule type" value="Genomic_DNA"/>
</dbReference>
<dbReference type="AlphaFoldDB" id="A0A067RIZ4"/>
<keyword evidence="3" id="KW-1185">Reference proteome</keyword>
<evidence type="ECO:0000313" key="3">
    <source>
        <dbReference type="Proteomes" id="UP000027135"/>
    </source>
</evidence>
<dbReference type="InParanoid" id="A0A067RIZ4"/>
<evidence type="ECO:0000313" key="2">
    <source>
        <dbReference type="EMBL" id="KDR19259.1"/>
    </source>
</evidence>
<protein>
    <submittedName>
        <fullName evidence="2">Uncharacterized protein</fullName>
    </submittedName>
</protein>
<sequence>MSYYYYQLPQPEEVDDSVHTTVSLRYPNRGNRQPPTCQQYQHHHDNRPYRPRASTESIPFADAEATSGQPRAGNLSREAATSSSEETVNRNPPCPNIKHPRITSSAGTASSRRRRRCSPSTPSPPATFLDSEDAASLNNLLDALDDLDVVEEDRRSSLATTGSSRDDEMARDEEALVVHNVPPRTTLASILISIPPPTTPPPPENETDVDIGEQQQHQHVRRHLEQLPTRINNASFVLPPSAPPKEDNQQKIKLRYIDI</sequence>
<reference evidence="2 3" key="1">
    <citation type="journal article" date="2014" name="Nat. Commun.">
        <title>Molecular traces of alternative social organization in a termite genome.</title>
        <authorList>
            <person name="Terrapon N."/>
            <person name="Li C."/>
            <person name="Robertson H.M."/>
            <person name="Ji L."/>
            <person name="Meng X."/>
            <person name="Booth W."/>
            <person name="Chen Z."/>
            <person name="Childers C.P."/>
            <person name="Glastad K.M."/>
            <person name="Gokhale K."/>
            <person name="Gowin J."/>
            <person name="Gronenberg W."/>
            <person name="Hermansen R.A."/>
            <person name="Hu H."/>
            <person name="Hunt B.G."/>
            <person name="Huylmans A.K."/>
            <person name="Khalil S.M."/>
            <person name="Mitchell R.D."/>
            <person name="Munoz-Torres M.C."/>
            <person name="Mustard J.A."/>
            <person name="Pan H."/>
            <person name="Reese J.T."/>
            <person name="Scharf M.E."/>
            <person name="Sun F."/>
            <person name="Vogel H."/>
            <person name="Xiao J."/>
            <person name="Yang W."/>
            <person name="Yang Z."/>
            <person name="Yang Z."/>
            <person name="Zhou J."/>
            <person name="Zhu J."/>
            <person name="Brent C.S."/>
            <person name="Elsik C.G."/>
            <person name="Goodisman M.A."/>
            <person name="Liberles D.A."/>
            <person name="Roe R.M."/>
            <person name="Vargo E.L."/>
            <person name="Vilcinskas A."/>
            <person name="Wang J."/>
            <person name="Bornberg-Bauer E."/>
            <person name="Korb J."/>
            <person name="Zhang G."/>
            <person name="Liebig J."/>
        </authorList>
    </citation>
    <scope>NUCLEOTIDE SEQUENCE [LARGE SCALE GENOMIC DNA]</scope>
    <source>
        <tissue evidence="2">Whole organism</tissue>
    </source>
</reference>